<dbReference type="Proteomes" id="UP000265719">
    <property type="component" value="Chromosome"/>
</dbReference>
<gene>
    <name evidence="1" type="ORF">NI17_020410</name>
</gene>
<reference evidence="1" key="1">
    <citation type="submission" date="2020-10" db="EMBL/GenBank/DDBJ databases">
        <title>De novo genome project of the cellulose decomposer Thermobifida halotolerans type strain.</title>
        <authorList>
            <person name="Nagy I."/>
            <person name="Horvath B."/>
            <person name="Kukolya J."/>
            <person name="Nagy I."/>
            <person name="Orsini M."/>
        </authorList>
    </citation>
    <scope>NUCLEOTIDE SEQUENCE</scope>
    <source>
        <strain evidence="1">DSM 44931</strain>
    </source>
</reference>
<organism evidence="1 2">
    <name type="scientific">Thermobifida halotolerans</name>
    <dbReference type="NCBI Taxonomy" id="483545"/>
    <lineage>
        <taxon>Bacteria</taxon>
        <taxon>Bacillati</taxon>
        <taxon>Actinomycetota</taxon>
        <taxon>Actinomycetes</taxon>
        <taxon>Streptosporangiales</taxon>
        <taxon>Nocardiopsidaceae</taxon>
        <taxon>Thermobifida</taxon>
    </lineage>
</organism>
<keyword evidence="2" id="KW-1185">Reference proteome</keyword>
<name>A0A399G6P0_9ACTN</name>
<protein>
    <submittedName>
        <fullName evidence="1">Uncharacterized protein</fullName>
    </submittedName>
</protein>
<dbReference type="EMBL" id="CP063196">
    <property type="protein sequence ID" value="UOE19091.1"/>
    <property type="molecule type" value="Genomic_DNA"/>
</dbReference>
<proteinExistence type="predicted"/>
<dbReference type="RefSeq" id="WP_119267807.1">
    <property type="nucleotide sequence ID" value="NZ_CP063196.1"/>
</dbReference>
<evidence type="ECO:0000313" key="1">
    <source>
        <dbReference type="EMBL" id="UOE19091.1"/>
    </source>
</evidence>
<dbReference type="AlphaFoldDB" id="A0A399G6P0"/>
<dbReference type="KEGG" id="thao:NI17_020410"/>
<accession>A0A399G6P0</accession>
<sequence>MTEEPDWRDRVTAAFLEREGDGVGAALQQARVGGNSDTDAAVLERADALLAAYDPVPHLLRNDGDHDRSPAAVEEHLRTVTGLLAADRTLLMAALYSPLALVAAVDRRHGGLGPHRQWIAWCWTVEAVWWCVARVDGTAPDGFTATELDILLPVAARQRCVAFTEAYRSSGGGPADRMAGTAPRVFGTGTAHLFVARSVEARRAWVEFLDQYESHIALGRADPSALEREVTALLFGGGRRGPLLGVSSARLHALATGGGRQRRLLERDDRRIAHDLAEHHLLPRFRLWDTLRVAAATAQRPRFGLLTTVATAAAALAMPLLVAAAPRWPELAGRTTLTLAAAAAGLCCLLGVVGIVAHGRMWALPWLLRMPAAAAIGLFMLTAMHPSWWHAAFGDALPTVSSGAQPVSPPLDPSWVAVLLGAAAYAYLITTARNNGIAWWAALARALVVWLVGALHALMVSLLGLAWVVPVFSEDGAQLAQGWAVHGGPAVVTLAQATAWCLAAGVFSQILWDDRPITAPLTHTRWRKDR</sequence>
<evidence type="ECO:0000313" key="2">
    <source>
        <dbReference type="Proteomes" id="UP000265719"/>
    </source>
</evidence>